<feature type="active site" description="Proton acceptor" evidence="4">
    <location>
        <position position="269"/>
    </location>
</feature>
<keyword evidence="8" id="KW-1185">Reference proteome</keyword>
<evidence type="ECO:0000256" key="1">
    <source>
        <dbReference type="ARBA" id="ARBA00022603"/>
    </source>
</evidence>
<gene>
    <name evidence="7" type="ORF">GFC01_15995</name>
</gene>
<dbReference type="PROSITE" id="PS51683">
    <property type="entry name" value="SAM_OMT_II"/>
    <property type="match status" value="1"/>
</dbReference>
<dbReference type="OrthoDB" id="5420534at2"/>
<dbReference type="InterPro" id="IPR016461">
    <property type="entry name" value="COMT-like"/>
</dbReference>
<comment type="caution">
    <text evidence="7">The sequence shown here is derived from an EMBL/GenBank/DDBJ whole genome shotgun (WGS) entry which is preliminary data.</text>
</comment>
<evidence type="ECO:0000313" key="7">
    <source>
        <dbReference type="EMBL" id="MQL53734.1"/>
    </source>
</evidence>
<dbReference type="Gene3D" id="3.40.50.150">
    <property type="entry name" value="Vaccinia Virus protein VP39"/>
    <property type="match status" value="1"/>
</dbReference>
<dbReference type="GO" id="GO:0046983">
    <property type="term" value="F:protein dimerization activity"/>
    <property type="evidence" value="ECO:0007669"/>
    <property type="project" value="InterPro"/>
</dbReference>
<dbReference type="Pfam" id="PF08100">
    <property type="entry name" value="Dimerisation"/>
    <property type="match status" value="1"/>
</dbReference>
<dbReference type="SUPFAM" id="SSF53335">
    <property type="entry name" value="S-adenosyl-L-methionine-dependent methyltransferases"/>
    <property type="match status" value="1"/>
</dbReference>
<dbReference type="InterPro" id="IPR001077">
    <property type="entry name" value="COMT_C"/>
</dbReference>
<keyword evidence="2 7" id="KW-0808">Transferase</keyword>
<dbReference type="InterPro" id="IPR036390">
    <property type="entry name" value="WH_DNA-bd_sf"/>
</dbReference>
<protein>
    <submittedName>
        <fullName evidence="7">Methyltransferase domain-containing protein</fullName>
    </submittedName>
</protein>
<dbReference type="CDD" id="cd02440">
    <property type="entry name" value="AdoMet_MTases"/>
    <property type="match status" value="1"/>
</dbReference>
<dbReference type="PANTHER" id="PTHR43712:SF2">
    <property type="entry name" value="O-METHYLTRANSFERASE CICE"/>
    <property type="match status" value="1"/>
</dbReference>
<sequence>MAAGKGLTGGENKPLNGGYILDICRGHWAARVLFTAVELGLFDVLAGLNPGCFPPGAGDMPVHPGLDGTTPARAAAALGTAPDATARLLAALHSLGLVEREGECYRNSPLAHRHLVRGKDTYLGHAVRHFANLAEGWSRLGEAVRTGRPTGFEAVERAGYAERLRDYILAMGDQASLKAEKLAAALDPGCCAHFLDLGGGPGVYTVALLKRFPAARATIMDLADTLKITAELVEAAGMAGRVELRPGDFTGDDLGEEVYDLVLASNVVHIYDAVLNRRIMARVWRALRPGGQVVIHDYVLGDEPAPEAALFDLNMLVGTLTGRVYGVREMGGWLEEAGFREISYRPLTEGSGLLVGKKEMVPLRTG</sequence>
<dbReference type="InterPro" id="IPR036388">
    <property type="entry name" value="WH-like_DNA-bd_sf"/>
</dbReference>
<dbReference type="SUPFAM" id="SSF46785">
    <property type="entry name" value="Winged helix' DNA-binding domain"/>
    <property type="match status" value="1"/>
</dbReference>
<feature type="domain" description="O-methyltransferase dimerisation" evidence="6">
    <location>
        <begin position="22"/>
        <end position="116"/>
    </location>
</feature>
<keyword evidence="3" id="KW-0949">S-adenosyl-L-methionine</keyword>
<feature type="domain" description="O-methyltransferase C-terminal" evidence="5">
    <location>
        <begin position="137"/>
        <end position="340"/>
    </location>
</feature>
<dbReference type="AlphaFoldDB" id="A0A6N7IUG3"/>
<dbReference type="Proteomes" id="UP000441717">
    <property type="component" value="Unassembled WGS sequence"/>
</dbReference>
<dbReference type="InterPro" id="IPR029063">
    <property type="entry name" value="SAM-dependent_MTases_sf"/>
</dbReference>
<proteinExistence type="predicted"/>
<reference evidence="7 8" key="1">
    <citation type="submission" date="2019-10" db="EMBL/GenBank/DDBJ databases">
        <title>Comparative genomics of sulfur disproportionating microorganisms.</title>
        <authorList>
            <person name="Ward L.M."/>
            <person name="Bertran E."/>
            <person name="Johnston D."/>
        </authorList>
    </citation>
    <scope>NUCLEOTIDE SEQUENCE [LARGE SCALE GENOMIC DNA]</scope>
    <source>
        <strain evidence="7 8">DSM 14055</strain>
    </source>
</reference>
<dbReference type="Pfam" id="PF00891">
    <property type="entry name" value="Methyltransf_2"/>
    <property type="match status" value="1"/>
</dbReference>
<organism evidence="7 8">
    <name type="scientific">Desulfofundulus thermobenzoicus</name>
    <dbReference type="NCBI Taxonomy" id="29376"/>
    <lineage>
        <taxon>Bacteria</taxon>
        <taxon>Bacillati</taxon>
        <taxon>Bacillota</taxon>
        <taxon>Clostridia</taxon>
        <taxon>Eubacteriales</taxon>
        <taxon>Peptococcaceae</taxon>
        <taxon>Desulfofundulus</taxon>
    </lineage>
</organism>
<name>A0A6N7IUG3_9FIRM</name>
<dbReference type="PANTHER" id="PTHR43712">
    <property type="entry name" value="PUTATIVE (AFU_ORTHOLOGUE AFUA_4G14580)-RELATED"/>
    <property type="match status" value="1"/>
</dbReference>
<evidence type="ECO:0000313" key="8">
    <source>
        <dbReference type="Proteomes" id="UP000441717"/>
    </source>
</evidence>
<evidence type="ECO:0000259" key="5">
    <source>
        <dbReference type="Pfam" id="PF00891"/>
    </source>
</evidence>
<evidence type="ECO:0000259" key="6">
    <source>
        <dbReference type="Pfam" id="PF08100"/>
    </source>
</evidence>
<dbReference type="RefSeq" id="WP_152948190.1">
    <property type="nucleotide sequence ID" value="NZ_WHYR01000063.1"/>
</dbReference>
<dbReference type="GO" id="GO:0032259">
    <property type="term" value="P:methylation"/>
    <property type="evidence" value="ECO:0007669"/>
    <property type="project" value="UniProtKB-KW"/>
</dbReference>
<accession>A0A6N7IUG3</accession>
<keyword evidence="1 7" id="KW-0489">Methyltransferase</keyword>
<dbReference type="GO" id="GO:0008171">
    <property type="term" value="F:O-methyltransferase activity"/>
    <property type="evidence" value="ECO:0007669"/>
    <property type="project" value="InterPro"/>
</dbReference>
<evidence type="ECO:0000256" key="4">
    <source>
        <dbReference type="PIRSR" id="PIRSR005739-1"/>
    </source>
</evidence>
<dbReference type="EMBL" id="WHYR01000063">
    <property type="protein sequence ID" value="MQL53734.1"/>
    <property type="molecule type" value="Genomic_DNA"/>
</dbReference>
<dbReference type="Gene3D" id="1.10.10.10">
    <property type="entry name" value="Winged helix-like DNA-binding domain superfamily/Winged helix DNA-binding domain"/>
    <property type="match status" value="1"/>
</dbReference>
<evidence type="ECO:0000256" key="2">
    <source>
        <dbReference type="ARBA" id="ARBA00022679"/>
    </source>
</evidence>
<dbReference type="InterPro" id="IPR012967">
    <property type="entry name" value="COMT_dimerisation"/>
</dbReference>
<evidence type="ECO:0000256" key="3">
    <source>
        <dbReference type="ARBA" id="ARBA00022691"/>
    </source>
</evidence>